<dbReference type="AlphaFoldDB" id="Q4S6P7"/>
<dbReference type="FunFam" id="2.60.40.10:FF:001429">
    <property type="entry name" value="Abnormal spindle-like microcephaly-associated protein homolog"/>
    <property type="match status" value="1"/>
</dbReference>
<dbReference type="OrthoDB" id="8950201at2759"/>
<keyword evidence="3" id="KW-0677">Repeat</keyword>
<keyword evidence="2" id="KW-0963">Cytoplasm</keyword>
<dbReference type="PANTHER" id="PTHR22590:SF4">
    <property type="entry name" value="ABNORMAL SPINDLE-LIKE MICROCEPHALY-ASSOCIATED PROTEIN"/>
    <property type="match status" value="1"/>
</dbReference>
<dbReference type="KEGG" id="tng:GSTEN00023178G001"/>
<dbReference type="InterPro" id="IPR013783">
    <property type="entry name" value="Ig-like_fold"/>
</dbReference>
<proteinExistence type="predicted"/>
<evidence type="ECO:0000313" key="6">
    <source>
        <dbReference type="EMBL" id="CAG03685.1"/>
    </source>
</evidence>
<dbReference type="InterPro" id="IPR052318">
    <property type="entry name" value="CellDiv_DevSignal_Domain"/>
</dbReference>
<feature type="domain" description="Abnormal spindle-like microcephaly-associated protein ASH" evidence="5">
    <location>
        <begin position="28"/>
        <end position="125"/>
    </location>
</feature>
<comment type="caution">
    <text evidence="6">The sequence shown here is derived from an EMBL/GenBank/DDBJ whole genome shotgun (WGS) entry which is preliminary data.</text>
</comment>
<dbReference type="Pfam" id="PF15780">
    <property type="entry name" value="ASH"/>
    <property type="match status" value="1"/>
</dbReference>
<evidence type="ECO:0000256" key="2">
    <source>
        <dbReference type="ARBA" id="ARBA00022490"/>
    </source>
</evidence>
<sequence length="181" mass="20315">MSETATRRGFLDFSPVKRDDGNKENDAPTLRLLQFSRAPFLTFGTVKLGTSRSTNLQIENPTEDTEAEVKVEKIPSSKGFSVNHSTFTIPPEESFCLTVTWTPTEEGGVREVLTFTANGLLKHQAILLGRAEAPRRKKVQEKTPSVDDRCTQCAHKNAGIEFRLWAAAYIFHFYVLMSFSL</sequence>
<dbReference type="EMBL" id="CAAE01014724">
    <property type="protein sequence ID" value="CAG03685.1"/>
    <property type="molecule type" value="Genomic_DNA"/>
</dbReference>
<accession>Q4S6P7</accession>
<organism evidence="6">
    <name type="scientific">Tetraodon nigroviridis</name>
    <name type="common">Spotted green pufferfish</name>
    <name type="synonym">Chelonodon nigroviridis</name>
    <dbReference type="NCBI Taxonomy" id="99883"/>
    <lineage>
        <taxon>Eukaryota</taxon>
        <taxon>Metazoa</taxon>
        <taxon>Chordata</taxon>
        <taxon>Craniata</taxon>
        <taxon>Vertebrata</taxon>
        <taxon>Euteleostomi</taxon>
        <taxon>Actinopterygii</taxon>
        <taxon>Neopterygii</taxon>
        <taxon>Teleostei</taxon>
        <taxon>Neoteleostei</taxon>
        <taxon>Acanthomorphata</taxon>
        <taxon>Eupercaria</taxon>
        <taxon>Tetraodontiformes</taxon>
        <taxon>Tetradontoidea</taxon>
        <taxon>Tetraodontidae</taxon>
        <taxon>Tetraodon</taxon>
    </lineage>
</organism>
<reference evidence="6" key="1">
    <citation type="journal article" date="2004" name="Nature">
        <title>Genome duplication in the teleost fish Tetraodon nigroviridis reveals the early vertebrate proto-karyotype.</title>
        <authorList>
            <person name="Jaillon O."/>
            <person name="Aury J.-M."/>
            <person name="Brunet F."/>
            <person name="Petit J.-L."/>
            <person name="Stange-Thomann N."/>
            <person name="Mauceli E."/>
            <person name="Bouneau L."/>
            <person name="Fischer C."/>
            <person name="Ozouf-Costaz C."/>
            <person name="Bernot A."/>
            <person name="Nicaud S."/>
            <person name="Jaffe D."/>
            <person name="Fisher S."/>
            <person name="Lutfalla G."/>
            <person name="Dossat C."/>
            <person name="Segurens B."/>
            <person name="Dasilva C."/>
            <person name="Salanoubat M."/>
            <person name="Levy M."/>
            <person name="Boudet N."/>
            <person name="Castellano S."/>
            <person name="Anthouard V."/>
            <person name="Jubin C."/>
            <person name="Castelli V."/>
            <person name="Katinka M."/>
            <person name="Vacherie B."/>
            <person name="Biemont C."/>
            <person name="Skalli Z."/>
            <person name="Cattolico L."/>
            <person name="Poulain J."/>
            <person name="De Berardinis V."/>
            <person name="Cruaud C."/>
            <person name="Duprat S."/>
            <person name="Brottier P."/>
            <person name="Coutanceau J.-P."/>
            <person name="Gouzy J."/>
            <person name="Parra G."/>
            <person name="Lardier G."/>
            <person name="Chapple C."/>
            <person name="McKernan K.J."/>
            <person name="McEwan P."/>
            <person name="Bosak S."/>
            <person name="Kellis M."/>
            <person name="Volff J.-N."/>
            <person name="Guigo R."/>
            <person name="Zody M.C."/>
            <person name="Mesirov J."/>
            <person name="Lindblad-Toh K."/>
            <person name="Birren B."/>
            <person name="Nusbaum C."/>
            <person name="Kahn D."/>
            <person name="Robinson-Rechavi M."/>
            <person name="Laudet V."/>
            <person name="Schachter V."/>
            <person name="Quetier F."/>
            <person name="Saurin W."/>
            <person name="Scarpelli C."/>
            <person name="Wincker P."/>
            <person name="Lander E.S."/>
            <person name="Weissenbach J."/>
            <person name="Roest Crollius H."/>
        </authorList>
    </citation>
    <scope>NUCLEOTIDE SEQUENCE [LARGE SCALE GENOMIC DNA]</scope>
</reference>
<dbReference type="Gene3D" id="2.60.40.10">
    <property type="entry name" value="Immunoglobulins"/>
    <property type="match status" value="1"/>
</dbReference>
<dbReference type="InterPro" id="IPR031549">
    <property type="entry name" value="ASH"/>
</dbReference>
<evidence type="ECO:0000259" key="5">
    <source>
        <dbReference type="Pfam" id="PF15780"/>
    </source>
</evidence>
<evidence type="ECO:0000256" key="1">
    <source>
        <dbReference type="ARBA" id="ARBA00004496"/>
    </source>
</evidence>
<evidence type="ECO:0000256" key="3">
    <source>
        <dbReference type="ARBA" id="ARBA00022737"/>
    </source>
</evidence>
<evidence type="ECO:0000256" key="4">
    <source>
        <dbReference type="SAM" id="MobiDB-lite"/>
    </source>
</evidence>
<feature type="region of interest" description="Disordered" evidence="4">
    <location>
        <begin position="1"/>
        <end position="26"/>
    </location>
</feature>
<dbReference type="GO" id="GO:0005737">
    <property type="term" value="C:cytoplasm"/>
    <property type="evidence" value="ECO:0007669"/>
    <property type="project" value="UniProtKB-SubCell"/>
</dbReference>
<protein>
    <submittedName>
        <fullName evidence="6">(spotted green pufferfish) hypothetical protein</fullName>
    </submittedName>
</protein>
<reference evidence="6" key="2">
    <citation type="submission" date="2004-02" db="EMBL/GenBank/DDBJ databases">
        <authorList>
            <consortium name="Genoscope"/>
            <consortium name="Whitehead Institute Centre for Genome Research"/>
        </authorList>
    </citation>
    <scope>NUCLEOTIDE SEQUENCE</scope>
</reference>
<dbReference type="PANTHER" id="PTHR22590">
    <property type="entry name" value="MYOSIN MOTOR DOMAIN-CONTAINING PROTEIN"/>
    <property type="match status" value="1"/>
</dbReference>
<gene>
    <name evidence="6" type="ORF">GSTENG00023178001</name>
</gene>
<comment type="subcellular location">
    <subcellularLocation>
        <location evidence="1">Cytoplasm</location>
    </subcellularLocation>
</comment>
<name>Q4S6P7_TETNG</name>